<comment type="caution">
    <text evidence="5">The sequence shown here is derived from an EMBL/GenBank/DDBJ whole genome shotgun (WGS) entry which is preliminary data.</text>
</comment>
<dbReference type="AlphaFoldDB" id="A0A512MI98"/>
<evidence type="ECO:0000313" key="6">
    <source>
        <dbReference type="Proteomes" id="UP000321577"/>
    </source>
</evidence>
<dbReference type="Gene3D" id="1.10.287.470">
    <property type="entry name" value="Helix hairpin bin"/>
    <property type="match status" value="1"/>
</dbReference>
<dbReference type="NCBIfam" id="TIGR01730">
    <property type="entry name" value="RND_mfp"/>
    <property type="match status" value="1"/>
</dbReference>
<dbReference type="Gene3D" id="2.40.30.170">
    <property type="match status" value="1"/>
</dbReference>
<dbReference type="SUPFAM" id="SSF111369">
    <property type="entry name" value="HlyD-like secretion proteins"/>
    <property type="match status" value="1"/>
</dbReference>
<dbReference type="InterPro" id="IPR058625">
    <property type="entry name" value="MdtA-like_BSH"/>
</dbReference>
<feature type="signal peptide" evidence="2">
    <location>
        <begin position="1"/>
        <end position="21"/>
    </location>
</feature>
<dbReference type="InterPro" id="IPR006143">
    <property type="entry name" value="RND_pump_MFP"/>
</dbReference>
<comment type="similarity">
    <text evidence="1">Belongs to the membrane fusion protein (MFP) (TC 8.A.1) family.</text>
</comment>
<dbReference type="GO" id="GO:0046677">
    <property type="term" value="P:response to antibiotic"/>
    <property type="evidence" value="ECO:0007669"/>
    <property type="project" value="TreeGrafter"/>
</dbReference>
<keyword evidence="6" id="KW-1185">Reference proteome</keyword>
<keyword evidence="2" id="KW-0732">Signal</keyword>
<dbReference type="InterPro" id="IPR058626">
    <property type="entry name" value="MdtA-like_b-barrel"/>
</dbReference>
<dbReference type="GO" id="GO:0022857">
    <property type="term" value="F:transmembrane transporter activity"/>
    <property type="evidence" value="ECO:0007669"/>
    <property type="project" value="InterPro"/>
</dbReference>
<sequence length="388" mass="41822">MNASRLLPLAALLLIACHKPAGGDAHGGGQMPPASVTLAPVEKRELVEWEEFTGRVEALETVELRPRVAGYITEVHFQAGALVKKGDILFTIDQRPFQTKLRAAKAEVARAEASSQASKREFDRVSSLLAAKAIAPEQGETRESMYKQGLAALESAQAAEHSAEIEMEHTEVKAPISGRISRAITTTGNFVTAGTTILTSIVTIDPVYVYADIDENSLLKLQALKRDNKLFTNGDNKVPVELQLSNESDFPHKGYIESFDNRLDAGTGSMVLRVEFPNSDGTLTPGLFARIRLPMTGKYPALLVDEKSILTDQANKYVLGVDESKSPAISVYKQVVLGPVIDGKRIIRSGLADGDKIIINGQARLPQPGMPVAPMAAAAEKPKETAAK</sequence>
<evidence type="ECO:0000256" key="1">
    <source>
        <dbReference type="ARBA" id="ARBA00009477"/>
    </source>
</evidence>
<dbReference type="Pfam" id="PF25944">
    <property type="entry name" value="Beta-barrel_RND"/>
    <property type="match status" value="1"/>
</dbReference>
<dbReference type="OrthoDB" id="9801814at2"/>
<feature type="chain" id="PRO_5022122710" evidence="2">
    <location>
        <begin position="22"/>
        <end position="388"/>
    </location>
</feature>
<dbReference type="PANTHER" id="PTHR30158:SF10">
    <property type="entry name" value="CATION EFFLUX PUMP"/>
    <property type="match status" value="1"/>
</dbReference>
<gene>
    <name evidence="5" type="primary">mexE</name>
    <name evidence="5" type="ORF">BGE01nite_53320</name>
</gene>
<name>A0A512MI98_9BACT</name>
<evidence type="ECO:0000259" key="4">
    <source>
        <dbReference type="Pfam" id="PF25944"/>
    </source>
</evidence>
<dbReference type="Gene3D" id="2.40.420.20">
    <property type="match status" value="1"/>
</dbReference>
<reference evidence="5 6" key="1">
    <citation type="submission" date="2019-07" db="EMBL/GenBank/DDBJ databases">
        <title>Whole genome shotgun sequence of Brevifollis gellanilyticus NBRC 108608.</title>
        <authorList>
            <person name="Hosoyama A."/>
            <person name="Uohara A."/>
            <person name="Ohji S."/>
            <person name="Ichikawa N."/>
        </authorList>
    </citation>
    <scope>NUCLEOTIDE SEQUENCE [LARGE SCALE GENOMIC DNA]</scope>
    <source>
        <strain evidence="5 6">NBRC 108608</strain>
    </source>
</reference>
<evidence type="ECO:0000256" key="2">
    <source>
        <dbReference type="SAM" id="SignalP"/>
    </source>
</evidence>
<dbReference type="Pfam" id="PF25917">
    <property type="entry name" value="BSH_RND"/>
    <property type="match status" value="1"/>
</dbReference>
<accession>A0A512MI98</accession>
<dbReference type="GO" id="GO:0005886">
    <property type="term" value="C:plasma membrane"/>
    <property type="evidence" value="ECO:0007669"/>
    <property type="project" value="TreeGrafter"/>
</dbReference>
<protein>
    <submittedName>
        <fullName evidence="5">MexE family multidrug efflux RND transporter periplasmic adaptor subunit</fullName>
    </submittedName>
</protein>
<dbReference type="RefSeq" id="WP_146855545.1">
    <property type="nucleotide sequence ID" value="NZ_BKAG01000068.1"/>
</dbReference>
<feature type="domain" description="Multidrug resistance protein MdtA-like beta-barrel" evidence="4">
    <location>
        <begin position="206"/>
        <end position="294"/>
    </location>
</feature>
<dbReference type="PROSITE" id="PS51257">
    <property type="entry name" value="PROKAR_LIPOPROTEIN"/>
    <property type="match status" value="1"/>
</dbReference>
<evidence type="ECO:0000313" key="5">
    <source>
        <dbReference type="EMBL" id="GEP46041.1"/>
    </source>
</evidence>
<evidence type="ECO:0000259" key="3">
    <source>
        <dbReference type="Pfam" id="PF25917"/>
    </source>
</evidence>
<dbReference type="Proteomes" id="UP000321577">
    <property type="component" value="Unassembled WGS sequence"/>
</dbReference>
<dbReference type="GO" id="GO:0030313">
    <property type="term" value="C:cell envelope"/>
    <property type="evidence" value="ECO:0007669"/>
    <property type="project" value="UniProtKB-SubCell"/>
</dbReference>
<dbReference type="PANTHER" id="PTHR30158">
    <property type="entry name" value="ACRA/E-RELATED COMPONENT OF DRUG EFFLUX TRANSPORTER"/>
    <property type="match status" value="1"/>
</dbReference>
<dbReference type="Gene3D" id="2.40.50.100">
    <property type="match status" value="1"/>
</dbReference>
<organism evidence="5 6">
    <name type="scientific">Brevifollis gellanilyticus</name>
    <dbReference type="NCBI Taxonomy" id="748831"/>
    <lineage>
        <taxon>Bacteria</taxon>
        <taxon>Pseudomonadati</taxon>
        <taxon>Verrucomicrobiota</taxon>
        <taxon>Verrucomicrobiia</taxon>
        <taxon>Verrucomicrobiales</taxon>
        <taxon>Verrucomicrobiaceae</taxon>
    </lineage>
</organism>
<dbReference type="EMBL" id="BKAG01000068">
    <property type="protein sequence ID" value="GEP46041.1"/>
    <property type="molecule type" value="Genomic_DNA"/>
</dbReference>
<proteinExistence type="inferred from homology"/>
<feature type="domain" description="Multidrug resistance protein MdtA-like barrel-sandwich hybrid" evidence="3">
    <location>
        <begin position="60"/>
        <end position="197"/>
    </location>
</feature>